<dbReference type="SUPFAM" id="SSF55729">
    <property type="entry name" value="Acyl-CoA N-acyltransferases (Nat)"/>
    <property type="match status" value="1"/>
</dbReference>
<keyword evidence="2" id="KW-0012">Acyltransferase</keyword>
<dbReference type="InterPro" id="IPR016181">
    <property type="entry name" value="Acyl_CoA_acyltransferase"/>
</dbReference>
<evidence type="ECO:0000313" key="3">
    <source>
        <dbReference type="Proteomes" id="UP001370348"/>
    </source>
</evidence>
<gene>
    <name evidence="2" type="ORF">LZC94_37020</name>
</gene>
<dbReference type="RefSeq" id="WP_394823044.1">
    <property type="nucleotide sequence ID" value="NZ_CP089984.1"/>
</dbReference>
<evidence type="ECO:0000259" key="1">
    <source>
        <dbReference type="PROSITE" id="PS51186"/>
    </source>
</evidence>
<dbReference type="InterPro" id="IPR000182">
    <property type="entry name" value="GNAT_dom"/>
</dbReference>
<keyword evidence="2" id="KW-0808">Transferase</keyword>
<keyword evidence="3" id="KW-1185">Reference proteome</keyword>
<protein>
    <submittedName>
        <fullName evidence="2">GNAT family N-acetyltransferase</fullName>
        <ecNumber evidence="2">2.3.1.-</ecNumber>
    </submittedName>
</protein>
<dbReference type="Proteomes" id="UP001370348">
    <property type="component" value="Chromosome"/>
</dbReference>
<dbReference type="EC" id="2.3.1.-" evidence="2"/>
<name>A0ABZ2LR86_9BACT</name>
<sequence>MTANAMNAPNEPSPPFSSLSFTGVMEIPRRDRSSVAARIAALDRAAHQYVDPLPGLPIADGAVAEPSEVAKELEAGARVCFVMDAEGRDVGVMRVTPRSPDRWQLSRLSVAPAWAGRGVARAILDVAEVRGRAEGVRALFFHAVVERGKPQLWIRRGYRIVDRWPALGKPLTEVTMERDPSTPRTPLDFPWEGDDALPENGVLVAWFLAGDIPRAATGLIARGVPSSIQQHHAMQPRGTVFLGADVWPAGGALELDAVRATLAQLGGEAATETSYDFRRPLAAIRPYVVPRDGQPELRALSRFPQGIAVPARYGREEPTLE</sequence>
<accession>A0ABZ2LR86</accession>
<reference evidence="2 3" key="1">
    <citation type="submission" date="2021-12" db="EMBL/GenBank/DDBJ databases">
        <title>Discovery of the Pendulisporaceae a myxobacterial family with distinct sporulation behavior and unique specialized metabolism.</title>
        <authorList>
            <person name="Garcia R."/>
            <person name="Popoff A."/>
            <person name="Bader C.D."/>
            <person name="Loehr J."/>
            <person name="Walesch S."/>
            <person name="Walt C."/>
            <person name="Boldt J."/>
            <person name="Bunk B."/>
            <person name="Haeckl F.J.F.P.J."/>
            <person name="Gunesch A.P."/>
            <person name="Birkelbach J."/>
            <person name="Nuebel U."/>
            <person name="Pietschmann T."/>
            <person name="Bach T."/>
            <person name="Mueller R."/>
        </authorList>
    </citation>
    <scope>NUCLEOTIDE SEQUENCE [LARGE SCALE GENOMIC DNA]</scope>
    <source>
        <strain evidence="2 3">MSr11954</strain>
    </source>
</reference>
<dbReference type="GO" id="GO:0016746">
    <property type="term" value="F:acyltransferase activity"/>
    <property type="evidence" value="ECO:0007669"/>
    <property type="project" value="UniProtKB-KW"/>
</dbReference>
<dbReference type="EMBL" id="CP089984">
    <property type="protein sequence ID" value="WXB13434.1"/>
    <property type="molecule type" value="Genomic_DNA"/>
</dbReference>
<proteinExistence type="predicted"/>
<evidence type="ECO:0000313" key="2">
    <source>
        <dbReference type="EMBL" id="WXB13434.1"/>
    </source>
</evidence>
<dbReference type="PROSITE" id="PS51186">
    <property type="entry name" value="GNAT"/>
    <property type="match status" value="1"/>
</dbReference>
<feature type="domain" description="N-acetyltransferase" evidence="1">
    <location>
        <begin position="25"/>
        <end position="181"/>
    </location>
</feature>
<dbReference type="Gene3D" id="3.40.630.30">
    <property type="match status" value="1"/>
</dbReference>
<dbReference type="Pfam" id="PF13508">
    <property type="entry name" value="Acetyltransf_7"/>
    <property type="match status" value="1"/>
</dbReference>
<dbReference type="CDD" id="cd04301">
    <property type="entry name" value="NAT_SF"/>
    <property type="match status" value="1"/>
</dbReference>
<organism evidence="2 3">
    <name type="scientific">Pendulispora albinea</name>
    <dbReference type="NCBI Taxonomy" id="2741071"/>
    <lineage>
        <taxon>Bacteria</taxon>
        <taxon>Pseudomonadati</taxon>
        <taxon>Myxococcota</taxon>
        <taxon>Myxococcia</taxon>
        <taxon>Myxococcales</taxon>
        <taxon>Sorangiineae</taxon>
        <taxon>Pendulisporaceae</taxon>
        <taxon>Pendulispora</taxon>
    </lineage>
</organism>